<dbReference type="AlphaFoldDB" id="A0A7H9AWJ7"/>
<sequence>MKLFNSLLLLFLCISCGSVRVSYDYERETDFTNYTTYNYYPDMETGLSEFDTRRLLRVLDNEMQSKGILLSEEPDFLINITSNTFQGAQNNSVGVGLGGGGRNVGGGVSIGIPVGQPKLERQIRFDFVDSQKDALFWSAQSESAFKEDVTPEIREQKLREIVQKVLSKYPPK</sequence>
<keyword evidence="3" id="KW-1185">Reference proteome</keyword>
<name>A0A7H9AWJ7_9FLAO</name>
<evidence type="ECO:0000259" key="1">
    <source>
        <dbReference type="Pfam" id="PF13590"/>
    </source>
</evidence>
<dbReference type="KEGG" id="cagg:HYG79_11895"/>
<dbReference type="EMBL" id="CP058595">
    <property type="protein sequence ID" value="QLG47275.1"/>
    <property type="molecule type" value="Genomic_DNA"/>
</dbReference>
<protein>
    <submittedName>
        <fullName evidence="2">DUF4136 domain-containing protein</fullName>
    </submittedName>
</protein>
<dbReference type="Gene3D" id="3.30.160.670">
    <property type="match status" value="1"/>
</dbReference>
<accession>A0A7H9AWJ7</accession>
<organism evidence="2 3">
    <name type="scientific">Costertonia aggregata</name>
    <dbReference type="NCBI Taxonomy" id="343403"/>
    <lineage>
        <taxon>Bacteria</taxon>
        <taxon>Pseudomonadati</taxon>
        <taxon>Bacteroidota</taxon>
        <taxon>Flavobacteriia</taxon>
        <taxon>Flavobacteriales</taxon>
        <taxon>Flavobacteriaceae</taxon>
        <taxon>Costertonia</taxon>
    </lineage>
</organism>
<proteinExistence type="predicted"/>
<dbReference type="InterPro" id="IPR025411">
    <property type="entry name" value="DUF4136"/>
</dbReference>
<evidence type="ECO:0000313" key="2">
    <source>
        <dbReference type="EMBL" id="QLG47275.1"/>
    </source>
</evidence>
<dbReference type="Pfam" id="PF13590">
    <property type="entry name" value="DUF4136"/>
    <property type="match status" value="1"/>
</dbReference>
<feature type="domain" description="DUF4136" evidence="1">
    <location>
        <begin position="21"/>
        <end position="171"/>
    </location>
</feature>
<dbReference type="Proteomes" id="UP000509302">
    <property type="component" value="Chromosome"/>
</dbReference>
<gene>
    <name evidence="2" type="ORF">HYG79_11895</name>
</gene>
<evidence type="ECO:0000313" key="3">
    <source>
        <dbReference type="Proteomes" id="UP000509302"/>
    </source>
</evidence>
<reference evidence="2 3" key="1">
    <citation type="journal article" date="2006" name="Int. J. Syst. Evol. Microbiol.">
        <title>Costertonia aggregata gen. nov., sp. nov., a mesophilic marine bacterium of the family Flavobacteriaceae, isolated from a mature biofilm.</title>
        <authorList>
            <person name="Kwon K.K."/>
            <person name="Lee Y.K."/>
            <person name="Lee H.K."/>
        </authorList>
    </citation>
    <scope>NUCLEOTIDE SEQUENCE [LARGE SCALE GENOMIC DNA]</scope>
    <source>
        <strain evidence="2 3">KCCM 42265</strain>
    </source>
</reference>